<accession>A0A9Q0MQ09</accession>
<dbReference type="AlphaFoldDB" id="A0A9Q0MQ09"/>
<name>A0A9Q0MQ09_9DIPT</name>
<evidence type="ECO:0000313" key="2">
    <source>
        <dbReference type="EMBL" id="KAJ6634774.1"/>
    </source>
</evidence>
<reference evidence="2" key="1">
    <citation type="submission" date="2022-07" db="EMBL/GenBank/DDBJ databases">
        <authorList>
            <person name="Trinca V."/>
            <person name="Uliana J.V.C."/>
            <person name="Torres T.T."/>
            <person name="Ward R.J."/>
            <person name="Monesi N."/>
        </authorList>
    </citation>
    <scope>NUCLEOTIDE SEQUENCE</scope>
    <source>
        <strain evidence="2">HSMRA1968</strain>
        <tissue evidence="2">Whole embryos</tissue>
    </source>
</reference>
<evidence type="ECO:0000256" key="1">
    <source>
        <dbReference type="SAM" id="MobiDB-lite"/>
    </source>
</evidence>
<keyword evidence="3" id="KW-1185">Reference proteome</keyword>
<protein>
    <submittedName>
        <fullName evidence="2">Uncharacterized protein</fullName>
    </submittedName>
</protein>
<gene>
    <name evidence="2" type="ORF">Bhyg_13353</name>
</gene>
<feature type="region of interest" description="Disordered" evidence="1">
    <location>
        <begin position="116"/>
        <end position="140"/>
    </location>
</feature>
<dbReference type="EMBL" id="WJQU01000004">
    <property type="protein sequence ID" value="KAJ6634774.1"/>
    <property type="molecule type" value="Genomic_DNA"/>
</dbReference>
<feature type="compositionally biased region" description="Polar residues" evidence="1">
    <location>
        <begin position="121"/>
        <end position="134"/>
    </location>
</feature>
<evidence type="ECO:0000313" key="3">
    <source>
        <dbReference type="Proteomes" id="UP001151699"/>
    </source>
</evidence>
<sequence length="269" mass="29828">MDSVDVKMDFKNKPVLSPTRSLDEGFESDPDRISTDSEQAIATPSFDILQTTDRDGVQHTQIARRGTIDYSASGLVSLQGEIESEIIPKSDETVVIPRANSIQPAARYRRAKMKAPLPPSHFTTSNRSGDSIRSSDGIKPTAFRNDVTSGNFIRYTVHPKPKSVMQTSNMKISSPQAIVPQASSLYTFYPAEGSISLYSTNNGLTYKSSHMNIQTQAPVCWTQSIPRQTRRILSVFGIPFYNAYPVRMGLHFVLIHKVNSVRKIASSVK</sequence>
<comment type="caution">
    <text evidence="2">The sequence shown here is derived from an EMBL/GenBank/DDBJ whole genome shotgun (WGS) entry which is preliminary data.</text>
</comment>
<proteinExistence type="predicted"/>
<dbReference type="Proteomes" id="UP001151699">
    <property type="component" value="Chromosome C"/>
</dbReference>
<dbReference type="OrthoDB" id="8195288at2759"/>
<organism evidence="2 3">
    <name type="scientific">Pseudolycoriella hygida</name>
    <dbReference type="NCBI Taxonomy" id="35572"/>
    <lineage>
        <taxon>Eukaryota</taxon>
        <taxon>Metazoa</taxon>
        <taxon>Ecdysozoa</taxon>
        <taxon>Arthropoda</taxon>
        <taxon>Hexapoda</taxon>
        <taxon>Insecta</taxon>
        <taxon>Pterygota</taxon>
        <taxon>Neoptera</taxon>
        <taxon>Endopterygota</taxon>
        <taxon>Diptera</taxon>
        <taxon>Nematocera</taxon>
        <taxon>Sciaroidea</taxon>
        <taxon>Sciaridae</taxon>
        <taxon>Pseudolycoriella</taxon>
    </lineage>
</organism>